<gene>
    <name evidence="2" type="ORF">EA660_06240</name>
</gene>
<dbReference type="GO" id="GO:0009231">
    <property type="term" value="P:riboflavin biosynthetic process"/>
    <property type="evidence" value="ECO:0007669"/>
    <property type="project" value="InterPro"/>
</dbReference>
<dbReference type="OrthoDB" id="2313602at2"/>
<dbReference type="SUPFAM" id="SSF53597">
    <property type="entry name" value="Dihydrofolate reductase-like"/>
    <property type="match status" value="1"/>
</dbReference>
<dbReference type="AlphaFoldDB" id="A0A4Q8LD41"/>
<protein>
    <submittedName>
        <fullName evidence="2">Dihydrofolate reductase</fullName>
    </submittedName>
</protein>
<dbReference type="GO" id="GO:0008703">
    <property type="term" value="F:5-amino-6-(5-phosphoribosylamino)uracil reductase activity"/>
    <property type="evidence" value="ECO:0007669"/>
    <property type="project" value="InterPro"/>
</dbReference>
<proteinExistence type="predicted"/>
<dbReference type="InterPro" id="IPR050765">
    <property type="entry name" value="Riboflavin_Biosynth_HTPR"/>
</dbReference>
<organism evidence="2 3">
    <name type="scientific">Pseudoxanthomonas winnipegensis</name>
    <dbReference type="NCBI Taxonomy" id="2480810"/>
    <lineage>
        <taxon>Bacteria</taxon>
        <taxon>Pseudomonadati</taxon>
        <taxon>Pseudomonadota</taxon>
        <taxon>Gammaproteobacteria</taxon>
        <taxon>Lysobacterales</taxon>
        <taxon>Lysobacteraceae</taxon>
        <taxon>Pseudoxanthomonas</taxon>
    </lineage>
</organism>
<reference evidence="2 3" key="1">
    <citation type="submission" date="2019-02" db="EMBL/GenBank/DDBJ databases">
        <title>WGS of Pseudoxanthomonas species novum from clinical isolates.</title>
        <authorList>
            <person name="Bernier A.-M."/>
            <person name="Bernard K."/>
            <person name="Vachon A."/>
        </authorList>
    </citation>
    <scope>NUCLEOTIDE SEQUENCE [LARGE SCALE GENOMIC DNA]</scope>
    <source>
        <strain evidence="2 3">NML171200</strain>
    </source>
</reference>
<dbReference type="InterPro" id="IPR002734">
    <property type="entry name" value="RibDG_C"/>
</dbReference>
<dbReference type="EMBL" id="SHMC01000002">
    <property type="protein sequence ID" value="TAA26808.1"/>
    <property type="molecule type" value="Genomic_DNA"/>
</dbReference>
<sequence>MSKVRVEGFTLSLDGFAAGPRQRLEAPMGEGAQDLHRWLRGTRTFMQTLFGKEGGGTGLDDEIAARGFENLGAWIIGRNMFGPVRGEWGDADWRGWWGDNPPHHVPVFVLTHHARPSLPMQGGTVFHFVTGGIHEALRLAREAAGARDIRIGGGADTVRQYLQAGLIDQLHLAIAPTLLGSGERLFDGVDLTVPGYRCTGFRASEEALHVVLERG</sequence>
<dbReference type="PANTHER" id="PTHR38011">
    <property type="entry name" value="DIHYDROFOLATE REDUCTASE FAMILY PROTEIN (AFU_ORTHOLOGUE AFUA_8G06820)"/>
    <property type="match status" value="1"/>
</dbReference>
<dbReference type="RefSeq" id="WP_130550661.1">
    <property type="nucleotide sequence ID" value="NZ_SHMC01000002.1"/>
</dbReference>
<feature type="domain" description="Bacterial bifunctional deaminase-reductase C-terminal" evidence="1">
    <location>
        <begin position="9"/>
        <end position="208"/>
    </location>
</feature>
<dbReference type="Gene3D" id="3.40.430.10">
    <property type="entry name" value="Dihydrofolate Reductase, subunit A"/>
    <property type="match status" value="1"/>
</dbReference>
<dbReference type="Proteomes" id="UP000292627">
    <property type="component" value="Unassembled WGS sequence"/>
</dbReference>
<evidence type="ECO:0000259" key="1">
    <source>
        <dbReference type="Pfam" id="PF01872"/>
    </source>
</evidence>
<accession>A0A4Q8LD41</accession>
<dbReference type="PANTHER" id="PTHR38011:SF12">
    <property type="entry name" value="BIFUNCTIONAL DEAMINASE-REDUCTASE DOMAIN PROTEIN"/>
    <property type="match status" value="1"/>
</dbReference>
<evidence type="ECO:0000313" key="3">
    <source>
        <dbReference type="Proteomes" id="UP000292627"/>
    </source>
</evidence>
<evidence type="ECO:0000313" key="2">
    <source>
        <dbReference type="EMBL" id="TAA26808.1"/>
    </source>
</evidence>
<comment type="caution">
    <text evidence="2">The sequence shown here is derived from an EMBL/GenBank/DDBJ whole genome shotgun (WGS) entry which is preliminary data.</text>
</comment>
<name>A0A4Q8LD41_9GAMM</name>
<dbReference type="InterPro" id="IPR024072">
    <property type="entry name" value="DHFR-like_dom_sf"/>
</dbReference>
<dbReference type="Pfam" id="PF01872">
    <property type="entry name" value="RibD_C"/>
    <property type="match status" value="1"/>
</dbReference>